<accession>A0AAV4QVT9</accession>
<keyword evidence="1" id="KW-0812">Transmembrane</keyword>
<dbReference type="EMBL" id="BPLR01006759">
    <property type="protein sequence ID" value="GIY12230.1"/>
    <property type="molecule type" value="Genomic_DNA"/>
</dbReference>
<sequence>MASAACSAMYQIPKAIEKLRLEILSCCLDCSCHGNIAADLHLCLEIQSGKRILIRGFMCKGILHPYHGMCAIIGCAMICCMLIMGWESLEESLRLTLMEFSLKAEQQIPTGTLISTAGIQI</sequence>
<comment type="caution">
    <text evidence="2">The sequence shown here is derived from an EMBL/GenBank/DDBJ whole genome shotgun (WGS) entry which is preliminary data.</text>
</comment>
<keyword evidence="1" id="KW-0472">Membrane</keyword>
<organism evidence="2 3">
    <name type="scientific">Caerostris extrusa</name>
    <name type="common">Bark spider</name>
    <name type="synonym">Caerostris bankana</name>
    <dbReference type="NCBI Taxonomy" id="172846"/>
    <lineage>
        <taxon>Eukaryota</taxon>
        <taxon>Metazoa</taxon>
        <taxon>Ecdysozoa</taxon>
        <taxon>Arthropoda</taxon>
        <taxon>Chelicerata</taxon>
        <taxon>Arachnida</taxon>
        <taxon>Araneae</taxon>
        <taxon>Araneomorphae</taxon>
        <taxon>Entelegynae</taxon>
        <taxon>Araneoidea</taxon>
        <taxon>Araneidae</taxon>
        <taxon>Caerostris</taxon>
    </lineage>
</organism>
<keyword evidence="1" id="KW-1133">Transmembrane helix</keyword>
<reference evidence="2 3" key="1">
    <citation type="submission" date="2021-06" db="EMBL/GenBank/DDBJ databases">
        <title>Caerostris extrusa draft genome.</title>
        <authorList>
            <person name="Kono N."/>
            <person name="Arakawa K."/>
        </authorList>
    </citation>
    <scope>NUCLEOTIDE SEQUENCE [LARGE SCALE GENOMIC DNA]</scope>
</reference>
<dbReference type="AlphaFoldDB" id="A0AAV4QVT9"/>
<gene>
    <name evidence="2" type="ORF">CEXT_157661</name>
</gene>
<evidence type="ECO:0000313" key="2">
    <source>
        <dbReference type="EMBL" id="GIY12230.1"/>
    </source>
</evidence>
<feature type="transmembrane region" description="Helical" evidence="1">
    <location>
        <begin position="66"/>
        <end position="86"/>
    </location>
</feature>
<protein>
    <submittedName>
        <fullName evidence="2">Uncharacterized protein</fullName>
    </submittedName>
</protein>
<name>A0AAV4QVT9_CAEEX</name>
<proteinExistence type="predicted"/>
<dbReference type="Proteomes" id="UP001054945">
    <property type="component" value="Unassembled WGS sequence"/>
</dbReference>
<evidence type="ECO:0000256" key="1">
    <source>
        <dbReference type="SAM" id="Phobius"/>
    </source>
</evidence>
<keyword evidence="3" id="KW-1185">Reference proteome</keyword>
<evidence type="ECO:0000313" key="3">
    <source>
        <dbReference type="Proteomes" id="UP001054945"/>
    </source>
</evidence>